<organism evidence="12 13">
    <name type="scientific">Odinarchaeota yellowstonii (strain LCB_4)</name>
    <dbReference type="NCBI Taxonomy" id="1841599"/>
    <lineage>
        <taxon>Archaea</taxon>
        <taxon>Promethearchaeati</taxon>
        <taxon>Candidatus Odinarchaeota</taxon>
        <taxon>Candidatus Odinarchaeia</taxon>
        <taxon>Candidatus Odinarchaeales</taxon>
        <taxon>Candidatus Odinarchaeaceae</taxon>
        <taxon>Candidatus Odinarchaeum</taxon>
    </lineage>
</organism>
<dbReference type="GO" id="GO:0016879">
    <property type="term" value="F:ligase activity, forming carbon-nitrogen bonds"/>
    <property type="evidence" value="ECO:0007669"/>
    <property type="project" value="InterPro"/>
</dbReference>
<keyword evidence="8" id="KW-0460">Magnesium</keyword>
<keyword evidence="5" id="KW-0547">Nucleotide-binding</keyword>
<dbReference type="Gene3D" id="3.40.50.20">
    <property type="match status" value="1"/>
</dbReference>
<evidence type="ECO:0000256" key="5">
    <source>
        <dbReference type="ARBA" id="ARBA00022741"/>
    </source>
</evidence>
<dbReference type="Proteomes" id="UP000186851">
    <property type="component" value="Chromosome"/>
</dbReference>
<dbReference type="SUPFAM" id="SSF52440">
    <property type="entry name" value="PreATP-grasp domain"/>
    <property type="match status" value="1"/>
</dbReference>
<dbReference type="InterPro" id="IPR023656">
    <property type="entry name" value="IMP_biosynth_PurP"/>
</dbReference>
<dbReference type="Gene3D" id="3.30.1490.20">
    <property type="entry name" value="ATP-grasp fold, A domain"/>
    <property type="match status" value="1"/>
</dbReference>
<dbReference type="InterPro" id="IPR016185">
    <property type="entry name" value="PreATP-grasp_dom_sf"/>
</dbReference>
<dbReference type="PANTHER" id="PTHR38147">
    <property type="entry name" value="5-FORMAMINOIMIDAZOLE-4-CARBOXAMIDE-1-(BETA)-D-RIBOFURANOSYL 5'-MONOPHOSPHATE SYNTHETASE-RELATED"/>
    <property type="match status" value="1"/>
</dbReference>
<evidence type="ECO:0000256" key="9">
    <source>
        <dbReference type="ARBA" id="ARBA00023211"/>
    </source>
</evidence>
<evidence type="ECO:0000256" key="7">
    <source>
        <dbReference type="ARBA" id="ARBA00022840"/>
    </source>
</evidence>
<evidence type="ECO:0000259" key="11">
    <source>
        <dbReference type="Pfam" id="PF06973"/>
    </source>
</evidence>
<keyword evidence="7" id="KW-0067">ATP-binding</keyword>
<dbReference type="InterPro" id="IPR009720">
    <property type="entry name" value="IMP_biosynth_PurP_C"/>
</dbReference>
<dbReference type="AlphaFoldDB" id="A0AAF0D1D9"/>
<dbReference type="PIRSF" id="PIRSF004602">
    <property type="entry name" value="ATPgrasp_PurP"/>
    <property type="match status" value="1"/>
</dbReference>
<name>A0AAF0D1D9_ODILC</name>
<accession>A0AAF0D1D9</accession>
<dbReference type="InterPro" id="IPR013815">
    <property type="entry name" value="ATP_grasp_subdomain_1"/>
</dbReference>
<gene>
    <name evidence="12" type="ORF">OdinLCB4_005520</name>
</gene>
<feature type="domain" description="IMP biosynthesis enzyme PurP N-terminal" evidence="10">
    <location>
        <begin position="21"/>
        <end position="154"/>
    </location>
</feature>
<reference evidence="12" key="2">
    <citation type="journal article" date="2022" name="Nat. Microbiol.">
        <title>A closed Candidatus Odinarchaeum chromosome exposes Asgard archaeal viruses.</title>
        <authorList>
            <person name="Tamarit D."/>
            <person name="Caceres E.F."/>
            <person name="Krupovic M."/>
            <person name="Nijland R."/>
            <person name="Eme L."/>
            <person name="Robinson N.P."/>
            <person name="Ettema T.J.G."/>
        </authorList>
    </citation>
    <scope>NUCLEOTIDE SEQUENCE</scope>
    <source>
        <strain evidence="12">LCB_4</strain>
    </source>
</reference>
<evidence type="ECO:0000256" key="6">
    <source>
        <dbReference type="ARBA" id="ARBA00022755"/>
    </source>
</evidence>
<dbReference type="KEGG" id="oyw:OdinLCB4_005520"/>
<evidence type="ECO:0000256" key="4">
    <source>
        <dbReference type="ARBA" id="ARBA00022723"/>
    </source>
</evidence>
<evidence type="ECO:0000313" key="13">
    <source>
        <dbReference type="Proteomes" id="UP000186851"/>
    </source>
</evidence>
<evidence type="ECO:0000256" key="3">
    <source>
        <dbReference type="ARBA" id="ARBA00022598"/>
    </source>
</evidence>
<evidence type="ECO:0000256" key="1">
    <source>
        <dbReference type="ARBA" id="ARBA00001936"/>
    </source>
</evidence>
<comment type="cofactor">
    <cofactor evidence="1">
        <name>Mn(2+)</name>
        <dbReference type="ChEBI" id="CHEBI:29035"/>
    </cofactor>
</comment>
<evidence type="ECO:0000256" key="8">
    <source>
        <dbReference type="ARBA" id="ARBA00022842"/>
    </source>
</evidence>
<proteinExistence type="predicted"/>
<dbReference type="GO" id="GO:0000287">
    <property type="term" value="F:magnesium ion binding"/>
    <property type="evidence" value="ECO:0007669"/>
    <property type="project" value="InterPro"/>
</dbReference>
<dbReference type="PANTHER" id="PTHR38147:SF1">
    <property type="entry name" value="5-FORMAMINOIMIDAZOLE-4-CARBOXAMIDE-1-(BETA)-D-RIBOFURANOSYL 5'-MONOPHOSPHATE SYNTHETASE"/>
    <property type="match status" value="1"/>
</dbReference>
<dbReference type="GO" id="GO:0005524">
    <property type="term" value="F:ATP binding"/>
    <property type="evidence" value="ECO:0007669"/>
    <property type="project" value="UniProtKB-KW"/>
</dbReference>
<dbReference type="InterPro" id="IPR010672">
    <property type="entry name" value="IMP_biosynth_PurP_N"/>
</dbReference>
<dbReference type="GO" id="GO:0006188">
    <property type="term" value="P:IMP biosynthetic process"/>
    <property type="evidence" value="ECO:0007669"/>
    <property type="project" value="InterPro"/>
</dbReference>
<dbReference type="Gene3D" id="3.30.470.20">
    <property type="entry name" value="ATP-grasp fold, B domain"/>
    <property type="match status" value="1"/>
</dbReference>
<feature type="domain" description="IMP biosynthesis enzyme PurP C-terminal" evidence="11">
    <location>
        <begin position="187"/>
        <end position="383"/>
    </location>
</feature>
<dbReference type="Pfam" id="PF06849">
    <property type="entry name" value="DUF1246"/>
    <property type="match status" value="1"/>
</dbReference>
<keyword evidence="9" id="KW-0464">Manganese</keyword>
<dbReference type="EMBL" id="CP091871">
    <property type="protein sequence ID" value="WEU39928.1"/>
    <property type="molecule type" value="Genomic_DNA"/>
</dbReference>
<dbReference type="Pfam" id="PF06973">
    <property type="entry name" value="DUF1297"/>
    <property type="match status" value="1"/>
</dbReference>
<reference evidence="12" key="1">
    <citation type="journal article" date="2017" name="Nature">
        <title>Asgard archaea illuminate the origin of eukaryotic cellular complexity.</title>
        <authorList>
            <person name="Zaremba-Niedzwiedzka K."/>
            <person name="Caceres E.F."/>
            <person name="Saw J.H."/>
            <person name="Backstrom D."/>
            <person name="Juzokaite L."/>
            <person name="Vancaester E."/>
            <person name="Seitz K.W."/>
            <person name="Anantharaman K."/>
            <person name="Starnawski P."/>
            <person name="Kjeldsen K.U."/>
            <person name="Scott M.B."/>
            <person name="Nunoura T."/>
            <person name="Banfield J.F."/>
            <person name="Schramm A."/>
            <person name="Baker B.J."/>
            <person name="Spang A."/>
            <person name="Ettema T.J.G."/>
        </authorList>
    </citation>
    <scope>NUCLEOTIDE SEQUENCE</scope>
    <source>
        <strain evidence="12">LCB_4</strain>
    </source>
</reference>
<evidence type="ECO:0000313" key="12">
    <source>
        <dbReference type="EMBL" id="WEU39928.1"/>
    </source>
</evidence>
<keyword evidence="6" id="KW-0658">Purine biosynthesis</keyword>
<protein>
    <submittedName>
        <fullName evidence="12">Formate--phosphoribosylaminoimidazolecarboxamide ligase family protein</fullName>
    </submittedName>
</protein>
<dbReference type="SUPFAM" id="SSF56059">
    <property type="entry name" value="Glutathione synthetase ATP-binding domain-like"/>
    <property type="match status" value="1"/>
</dbReference>
<sequence length="383" mass="44204">MIERDEILRIISEYDKNNLKIGCLGSHSALDIADGAKDEGFTTYVWCQKGREEPYTRFFKSVYYNNKLVKGCVDHPILLDSFKEVLKYDKIIRENSILWIPNRSFVTYCGIENVENNFRVPYVGSRNLLRLEEREERKNYYWLCEKAGLPTPKKLDPNQIDRLTIVKLHHAKMKLERGFFTCASSKEFEQKSKALINQGVITESDLEKARIEEYIIGPVFNFNFFYSPVSEKIGEEPLELLGIDWRFESSLDGFVRIPAEQQLTLPESQKYPIMTVVGHNSCSLRESILNNIFPIAEKFVKATKEYYKPGMIGSFCLQTVITSDMKPIIYDIATRTGGGTNAHMWLGAPYGNIIWRSRMSSGRRVALEVKRAVEHDLLDYIVT</sequence>
<keyword evidence="3 12" id="KW-0436">Ligase</keyword>
<evidence type="ECO:0000256" key="2">
    <source>
        <dbReference type="ARBA" id="ARBA00001946"/>
    </source>
</evidence>
<evidence type="ECO:0000259" key="10">
    <source>
        <dbReference type="Pfam" id="PF06849"/>
    </source>
</evidence>
<keyword evidence="4" id="KW-0479">Metal-binding</keyword>
<comment type="cofactor">
    <cofactor evidence="2">
        <name>Mg(2+)</name>
        <dbReference type="ChEBI" id="CHEBI:18420"/>
    </cofactor>
</comment>